<dbReference type="AlphaFoldDB" id="A0A2P2PIE9"/>
<dbReference type="EMBL" id="GGEC01074070">
    <property type="protein sequence ID" value="MBX54554.1"/>
    <property type="molecule type" value="Transcribed_RNA"/>
</dbReference>
<evidence type="ECO:0000313" key="1">
    <source>
        <dbReference type="EMBL" id="MBX54554.1"/>
    </source>
</evidence>
<accession>A0A2P2PIE9</accession>
<sequence>MGNEQDRTTLSACASLDRCWGIVVALRYGGFICFLVKGLVAFEHESSEATQLPGESNPFTFPFLLLCLSAWHSELLQ</sequence>
<protein>
    <submittedName>
        <fullName evidence="1">Uncharacterized protein</fullName>
    </submittedName>
</protein>
<organism evidence="1">
    <name type="scientific">Rhizophora mucronata</name>
    <name type="common">Asiatic mangrove</name>
    <dbReference type="NCBI Taxonomy" id="61149"/>
    <lineage>
        <taxon>Eukaryota</taxon>
        <taxon>Viridiplantae</taxon>
        <taxon>Streptophyta</taxon>
        <taxon>Embryophyta</taxon>
        <taxon>Tracheophyta</taxon>
        <taxon>Spermatophyta</taxon>
        <taxon>Magnoliopsida</taxon>
        <taxon>eudicotyledons</taxon>
        <taxon>Gunneridae</taxon>
        <taxon>Pentapetalae</taxon>
        <taxon>rosids</taxon>
        <taxon>fabids</taxon>
        <taxon>Malpighiales</taxon>
        <taxon>Rhizophoraceae</taxon>
        <taxon>Rhizophora</taxon>
    </lineage>
</organism>
<name>A0A2P2PIE9_RHIMU</name>
<proteinExistence type="predicted"/>
<reference evidence="1" key="1">
    <citation type="submission" date="2018-02" db="EMBL/GenBank/DDBJ databases">
        <title>Rhizophora mucronata_Transcriptome.</title>
        <authorList>
            <person name="Meera S.P."/>
            <person name="Sreeshan A."/>
            <person name="Augustine A."/>
        </authorList>
    </citation>
    <scope>NUCLEOTIDE SEQUENCE</scope>
    <source>
        <tissue evidence="1">Leaf</tissue>
    </source>
</reference>